<dbReference type="Gene3D" id="1.10.1240.10">
    <property type="entry name" value="Methionine synthase domain"/>
    <property type="match status" value="1"/>
</dbReference>
<evidence type="ECO:0000313" key="3">
    <source>
        <dbReference type="Proteomes" id="UP000432464"/>
    </source>
</evidence>
<dbReference type="EMBL" id="WMBB01000009">
    <property type="protein sequence ID" value="MTE15221.1"/>
    <property type="molecule type" value="Genomic_DNA"/>
</dbReference>
<dbReference type="Gene3D" id="3.40.50.280">
    <property type="entry name" value="Cobalamin-binding domain"/>
    <property type="match status" value="1"/>
</dbReference>
<gene>
    <name evidence="2" type="ORF">GLP40_20885</name>
</gene>
<evidence type="ECO:0000259" key="1">
    <source>
        <dbReference type="PROSITE" id="PS50937"/>
    </source>
</evidence>
<dbReference type="InterPro" id="IPR009061">
    <property type="entry name" value="DNA-bd_dom_put_sf"/>
</dbReference>
<protein>
    <submittedName>
        <fullName evidence="2">MerR family transcriptional regulator</fullName>
    </submittedName>
</protein>
<sequence>MLRPDEHDPQVVTEYTVGAVARLLGVPVATLRSWNRRYGIGPRHHVPGRHRYYTRGDLTVVIRMMELVRAGATPASAAQAARIVLEPAPVLGDFGAVLDAAERMDVPALVALVSGHLTHHGVCDTWNRVCRPAFEVVVERQAAGQGYIDVEHLLSWAVTTSLYRSVPVLVGPERELRVLLACTEGEQHTLPLEVLRAALAERRCPALLLGANLPAGALADALQRRTRRCAVVLWAQAARTATLEPIAAAEHHGAAVMLAGPGWQQTEYTCGRSHLGSLAEALTKISAVAS</sequence>
<dbReference type="Pfam" id="PF13411">
    <property type="entry name" value="MerR_1"/>
    <property type="match status" value="1"/>
</dbReference>
<dbReference type="Gene3D" id="1.10.1660.10">
    <property type="match status" value="1"/>
</dbReference>
<dbReference type="InterPro" id="IPR036594">
    <property type="entry name" value="Meth_synthase_dom"/>
</dbReference>
<dbReference type="SUPFAM" id="SSF46955">
    <property type="entry name" value="Putative DNA-binding domain"/>
    <property type="match status" value="1"/>
</dbReference>
<evidence type="ECO:0000313" key="2">
    <source>
        <dbReference type="EMBL" id="MTE15221.1"/>
    </source>
</evidence>
<dbReference type="GO" id="GO:0006355">
    <property type="term" value="P:regulation of DNA-templated transcription"/>
    <property type="evidence" value="ECO:0007669"/>
    <property type="project" value="InterPro"/>
</dbReference>
<keyword evidence="3" id="KW-1185">Reference proteome</keyword>
<name>A0A6I3L0D8_9NOCA</name>
<comment type="caution">
    <text evidence="2">The sequence shown here is derived from an EMBL/GenBank/DDBJ whole genome shotgun (WGS) entry which is preliminary data.</text>
</comment>
<dbReference type="InterPro" id="IPR000551">
    <property type="entry name" value="MerR-type_HTH_dom"/>
</dbReference>
<proteinExistence type="predicted"/>
<feature type="domain" description="HTH merR-type" evidence="1">
    <location>
        <begin position="14"/>
        <end position="83"/>
    </location>
</feature>
<dbReference type="GO" id="GO:0003677">
    <property type="term" value="F:DNA binding"/>
    <property type="evidence" value="ECO:0007669"/>
    <property type="project" value="InterPro"/>
</dbReference>
<dbReference type="AlphaFoldDB" id="A0A6I3L0D8"/>
<dbReference type="RefSeq" id="WP_154789629.1">
    <property type="nucleotide sequence ID" value="NZ_WMBB01000009.1"/>
</dbReference>
<organism evidence="2 3">
    <name type="scientific">Nocardia aurantiaca</name>
    <dbReference type="NCBI Taxonomy" id="2675850"/>
    <lineage>
        <taxon>Bacteria</taxon>
        <taxon>Bacillati</taxon>
        <taxon>Actinomycetota</taxon>
        <taxon>Actinomycetes</taxon>
        <taxon>Mycobacteriales</taxon>
        <taxon>Nocardiaceae</taxon>
        <taxon>Nocardia</taxon>
    </lineage>
</organism>
<dbReference type="Proteomes" id="UP000432464">
    <property type="component" value="Unassembled WGS sequence"/>
</dbReference>
<dbReference type="PROSITE" id="PS50937">
    <property type="entry name" value="HTH_MERR_2"/>
    <property type="match status" value="1"/>
</dbReference>
<reference evidence="2 3" key="1">
    <citation type="submission" date="2019-11" db="EMBL/GenBank/DDBJ databases">
        <title>Nocardia sp. nov. CT2-14 isolated from soil.</title>
        <authorList>
            <person name="Kanchanasin P."/>
            <person name="Tanasupawat S."/>
            <person name="Yuki M."/>
            <person name="Kudo T."/>
        </authorList>
    </citation>
    <scope>NUCLEOTIDE SEQUENCE [LARGE SCALE GENOMIC DNA]</scope>
    <source>
        <strain evidence="2 3">CT2-14</strain>
    </source>
</reference>
<accession>A0A6I3L0D8</accession>